<dbReference type="OrthoDB" id="9811701at2"/>
<evidence type="ECO:0000256" key="3">
    <source>
        <dbReference type="ARBA" id="ARBA00022989"/>
    </source>
</evidence>
<dbReference type="Pfam" id="PF04172">
    <property type="entry name" value="LrgB"/>
    <property type="match status" value="1"/>
</dbReference>
<sequence length="244" mass="25995">MTDGLFQIWVFLASSPLLWLTLTCSVYAGSVWMYRKSGSSPFLLPILVSVIVIVSLLLLTRTPYPVYFEGAKFIHFLIGPATVALAVPLYSQLRQLRKIWKPLTIALLIGSVTAIFSTVLIAWALGGSAETIMSVAPRSATMPIAMALAEQFNGQPSLAAVAVAITGIAGTIMARPLLNLLRIDRPEARGFAVGVTAHAIGTARALQVHETIGAFSAIGLSLNGIMTAVLVPFVPIVLRWLGVA</sequence>
<dbReference type="GO" id="GO:0016020">
    <property type="term" value="C:membrane"/>
    <property type="evidence" value="ECO:0007669"/>
    <property type="project" value="UniProtKB-SubCell"/>
</dbReference>
<evidence type="ECO:0000313" key="7">
    <source>
        <dbReference type="EMBL" id="WBM38612.1"/>
    </source>
</evidence>
<feature type="transmembrane region" description="Helical" evidence="5">
    <location>
        <begin position="42"/>
        <end position="61"/>
    </location>
</feature>
<dbReference type="GeneID" id="29371031"/>
<evidence type="ECO:0000256" key="2">
    <source>
        <dbReference type="ARBA" id="ARBA00022692"/>
    </source>
</evidence>
<dbReference type="STRING" id="511.UZ73_08750"/>
<name>A0A0M7FC15_ALCFA</name>
<dbReference type="EMBL" id="QEXO01000002">
    <property type="protein sequence ID" value="PWE14993.1"/>
    <property type="molecule type" value="Genomic_DNA"/>
</dbReference>
<organism evidence="6 8">
    <name type="scientific">Alcaligenes faecalis</name>
    <dbReference type="NCBI Taxonomy" id="511"/>
    <lineage>
        <taxon>Bacteria</taxon>
        <taxon>Pseudomonadati</taxon>
        <taxon>Pseudomonadota</taxon>
        <taxon>Betaproteobacteria</taxon>
        <taxon>Burkholderiales</taxon>
        <taxon>Alcaligenaceae</taxon>
        <taxon>Alcaligenes</taxon>
    </lineage>
</organism>
<accession>A0A0S2JR28</accession>
<dbReference type="EMBL" id="CP096916">
    <property type="protein sequence ID" value="WBM38612.1"/>
    <property type="molecule type" value="Genomic_DNA"/>
</dbReference>
<keyword evidence="4 5" id="KW-0472">Membrane</keyword>
<keyword evidence="3 5" id="KW-1133">Transmembrane helix</keyword>
<dbReference type="InterPro" id="IPR007300">
    <property type="entry name" value="CidB/LrgB"/>
</dbReference>
<feature type="transmembrane region" description="Helical" evidence="5">
    <location>
        <begin position="6"/>
        <end position="30"/>
    </location>
</feature>
<evidence type="ECO:0000313" key="8">
    <source>
        <dbReference type="Proteomes" id="UP000245216"/>
    </source>
</evidence>
<evidence type="ECO:0000313" key="9">
    <source>
        <dbReference type="Proteomes" id="UP001211866"/>
    </source>
</evidence>
<evidence type="ECO:0000256" key="4">
    <source>
        <dbReference type="ARBA" id="ARBA00023136"/>
    </source>
</evidence>
<reference evidence="7 9" key="3">
    <citation type="submission" date="2022-05" db="EMBL/GenBank/DDBJ databases">
        <title>Complete sequence of strain NY11312.</title>
        <authorList>
            <person name="Zhou D."/>
        </authorList>
    </citation>
    <scope>NUCLEOTIDE SEQUENCE [LARGE SCALE GENOMIC DNA]</scope>
    <source>
        <strain evidence="7 9">NY11312</strain>
    </source>
</reference>
<feature type="transmembrane region" description="Helical" evidence="5">
    <location>
        <begin position="212"/>
        <end position="238"/>
    </location>
</feature>
<dbReference type="RefSeq" id="WP_042488155.1">
    <property type="nucleotide sequence ID" value="NZ_CAXOJJ010000038.1"/>
</dbReference>
<keyword evidence="9" id="KW-1185">Reference proteome</keyword>
<gene>
    <name evidence="6" type="ORF">DF183_09960</name>
    <name evidence="7" type="ORF">M2J83_01895</name>
</gene>
<evidence type="ECO:0000256" key="1">
    <source>
        <dbReference type="ARBA" id="ARBA00004141"/>
    </source>
</evidence>
<dbReference type="PANTHER" id="PTHR30249">
    <property type="entry name" value="PUTATIVE SEROTONIN TRANSPORTER"/>
    <property type="match status" value="1"/>
</dbReference>
<evidence type="ECO:0000313" key="6">
    <source>
        <dbReference type="EMBL" id="PWE14993.1"/>
    </source>
</evidence>
<dbReference type="Proteomes" id="UP001211866">
    <property type="component" value="Chromosome"/>
</dbReference>
<comment type="subcellular location">
    <subcellularLocation>
        <location evidence="1">Membrane</location>
        <topology evidence="1">Multi-pass membrane protein</topology>
    </subcellularLocation>
</comment>
<feature type="transmembrane region" description="Helical" evidence="5">
    <location>
        <begin position="103"/>
        <end position="125"/>
    </location>
</feature>
<evidence type="ECO:0000256" key="5">
    <source>
        <dbReference type="SAM" id="Phobius"/>
    </source>
</evidence>
<dbReference type="Proteomes" id="UP000245216">
    <property type="component" value="Unassembled WGS sequence"/>
</dbReference>
<dbReference type="PANTHER" id="PTHR30249:SF0">
    <property type="entry name" value="PLASTIDAL GLYCOLATE_GLYCERATE TRANSLOCATOR 1, CHLOROPLASTIC"/>
    <property type="match status" value="1"/>
</dbReference>
<proteinExistence type="predicted"/>
<accession>A0A0M7FC15</accession>
<reference evidence="6 8" key="1">
    <citation type="submission" date="2018-05" db="EMBL/GenBank/DDBJ databases">
        <title>Genome Sequence of an Efficient Indole-Degrading Bacterium, Alcaligenes sp.YBY.</title>
        <authorList>
            <person name="Yang B."/>
        </authorList>
    </citation>
    <scope>NUCLEOTIDE SEQUENCE [LARGE SCALE GENOMIC DNA]</scope>
    <source>
        <strain evidence="6 8">YBY</strain>
    </source>
</reference>
<dbReference type="KEGG" id="afa:UZ73_08750"/>
<reference evidence="6 8" key="2">
    <citation type="submission" date="2018-05" db="EMBL/GenBank/DDBJ databases">
        <authorList>
            <person name="Lanie J.A."/>
            <person name="Ng W.-L."/>
            <person name="Kazmierczak K.M."/>
            <person name="Andrzejewski T.M."/>
            <person name="Davidsen T.M."/>
            <person name="Wayne K.J."/>
            <person name="Tettelin H."/>
            <person name="Glass J.I."/>
            <person name="Rusch D."/>
            <person name="Podicherti R."/>
            <person name="Tsui H.-C.T."/>
            <person name="Winkler M.E."/>
        </authorList>
    </citation>
    <scope>NUCLEOTIDE SEQUENCE [LARGE SCALE GENOMIC DNA]</scope>
    <source>
        <strain evidence="6 8">YBY</strain>
    </source>
</reference>
<feature type="transmembrane region" description="Helical" evidence="5">
    <location>
        <begin position="73"/>
        <end position="91"/>
    </location>
</feature>
<dbReference type="AlphaFoldDB" id="A0A0M7FC15"/>
<protein>
    <submittedName>
        <fullName evidence="6">LrgB family protein</fullName>
    </submittedName>
</protein>
<feature type="transmembrane region" description="Helical" evidence="5">
    <location>
        <begin position="158"/>
        <end position="178"/>
    </location>
</feature>
<keyword evidence="2 5" id="KW-0812">Transmembrane</keyword>